<evidence type="ECO:0008006" key="3">
    <source>
        <dbReference type="Google" id="ProtNLM"/>
    </source>
</evidence>
<dbReference type="EMBL" id="QGHA01000004">
    <property type="protein sequence ID" value="PWK77961.1"/>
    <property type="molecule type" value="Genomic_DNA"/>
</dbReference>
<dbReference type="Pfam" id="PF11294">
    <property type="entry name" value="DUF3095"/>
    <property type="match status" value="1"/>
</dbReference>
<evidence type="ECO:0000313" key="2">
    <source>
        <dbReference type="Proteomes" id="UP000245678"/>
    </source>
</evidence>
<proteinExistence type="predicted"/>
<dbReference type="AlphaFoldDB" id="A0A316HD71"/>
<organism evidence="1 2">
    <name type="scientific">Mucilaginibacter oryzae</name>
    <dbReference type="NCBI Taxonomy" id="468058"/>
    <lineage>
        <taxon>Bacteria</taxon>
        <taxon>Pseudomonadati</taxon>
        <taxon>Bacteroidota</taxon>
        <taxon>Sphingobacteriia</taxon>
        <taxon>Sphingobacteriales</taxon>
        <taxon>Sphingobacteriaceae</taxon>
        <taxon>Mucilaginibacter</taxon>
    </lineage>
</organism>
<sequence>MPANTNRFYTSLKVNNIPLSELFIRPDLFQHVPRDWHIIITDICNSTQAVQNGEHENVNFAATGSIVTVLNIAFKQDITVPFFFGGDGATFIVPPLIVDDVMKALALYRENTQRNFGLELRTGMVTVSKVYENGYRLTISKYCTSGNFTIPIVLGNGLSYAEKLVKGDKENPHQHTAGEGELDLTGMSCRWDKIPPPENTEEVVSLLVVARNEEKQAMVFKDVICYIDEIYGTPEKRQPISVLQLKQNSTFARLGKEMKARLGEIKILELLKEWLIMLYSHIYFNTSDGKKYLKRLVEMSDTLVIDGKINTVISGTSEQRKRLHHLLVKMENEGKLYFGFHVSRESVMSCYVRDLEDGHIHFVDGSEGGYTKAAGFIKKKLAGQLHDDN</sequence>
<reference evidence="1 2" key="1">
    <citation type="submission" date="2018-05" db="EMBL/GenBank/DDBJ databases">
        <title>Genomic Encyclopedia of Archaeal and Bacterial Type Strains, Phase II (KMG-II): from individual species to whole genera.</title>
        <authorList>
            <person name="Goeker M."/>
        </authorList>
    </citation>
    <scope>NUCLEOTIDE SEQUENCE [LARGE SCALE GENOMIC DNA]</scope>
    <source>
        <strain evidence="1 2">DSM 19975</strain>
    </source>
</reference>
<dbReference type="Proteomes" id="UP000245678">
    <property type="component" value="Unassembled WGS sequence"/>
</dbReference>
<accession>A0A316HD71</accession>
<name>A0A316HD71_9SPHI</name>
<comment type="caution">
    <text evidence="1">The sequence shown here is derived from an EMBL/GenBank/DDBJ whole genome shotgun (WGS) entry which is preliminary data.</text>
</comment>
<gene>
    <name evidence="1" type="ORF">LX99_02848</name>
</gene>
<dbReference type="RefSeq" id="WP_109608446.1">
    <property type="nucleotide sequence ID" value="NZ_QGHA01000004.1"/>
</dbReference>
<evidence type="ECO:0000313" key="1">
    <source>
        <dbReference type="EMBL" id="PWK77961.1"/>
    </source>
</evidence>
<keyword evidence="2" id="KW-1185">Reference proteome</keyword>
<protein>
    <recommendedName>
        <fullName evidence="3">DUF3095 family protein</fullName>
    </recommendedName>
</protein>
<dbReference type="InterPro" id="IPR021445">
    <property type="entry name" value="DUF3095"/>
</dbReference>